<accession>A0A0D0C2I1</accession>
<evidence type="ECO:0000256" key="1">
    <source>
        <dbReference type="SAM" id="Phobius"/>
    </source>
</evidence>
<proteinExistence type="predicted"/>
<dbReference type="Proteomes" id="UP000054485">
    <property type="component" value="Unassembled WGS sequence"/>
</dbReference>
<sequence length="105" mass="12245">MQHHRLCGFHLVNTIVIQCVFSSFFHRVWKVSLYGIMATIHMTLVLMRKNWSTVTLSLHHAYSDCSWNCSHRCRHLYSKSFQHTLHNHISLPKAVSQTDLGTLVL</sequence>
<dbReference type="OrthoDB" id="10513218at2759"/>
<dbReference type="AlphaFoldDB" id="A0A0D0C2I1"/>
<keyword evidence="1" id="KW-0472">Membrane</keyword>
<keyword evidence="1" id="KW-0812">Transmembrane</keyword>
<feature type="transmembrane region" description="Helical" evidence="1">
    <location>
        <begin position="7"/>
        <end position="25"/>
    </location>
</feature>
<keyword evidence="3" id="KW-1185">Reference proteome</keyword>
<keyword evidence="1" id="KW-1133">Transmembrane helix</keyword>
<evidence type="ECO:0000313" key="3">
    <source>
        <dbReference type="Proteomes" id="UP000054485"/>
    </source>
</evidence>
<name>A0A0D0C2I1_9AGAM</name>
<evidence type="ECO:0000313" key="2">
    <source>
        <dbReference type="EMBL" id="KIK49113.1"/>
    </source>
</evidence>
<dbReference type="EMBL" id="KN835134">
    <property type="protein sequence ID" value="KIK49113.1"/>
    <property type="molecule type" value="Genomic_DNA"/>
</dbReference>
<dbReference type="InParanoid" id="A0A0D0C2I1"/>
<dbReference type="HOGENOM" id="CLU_2238380_0_0_1"/>
<reference evidence="3" key="2">
    <citation type="submission" date="2015-01" db="EMBL/GenBank/DDBJ databases">
        <title>Evolutionary Origins and Diversification of the Mycorrhizal Mutualists.</title>
        <authorList>
            <consortium name="DOE Joint Genome Institute"/>
            <consortium name="Mycorrhizal Genomics Consortium"/>
            <person name="Kohler A."/>
            <person name="Kuo A."/>
            <person name="Nagy L.G."/>
            <person name="Floudas D."/>
            <person name="Copeland A."/>
            <person name="Barry K.W."/>
            <person name="Cichocki N."/>
            <person name="Veneault-Fourrey C."/>
            <person name="LaButti K."/>
            <person name="Lindquist E.A."/>
            <person name="Lipzen A."/>
            <person name="Lundell T."/>
            <person name="Morin E."/>
            <person name="Murat C."/>
            <person name="Riley R."/>
            <person name="Ohm R."/>
            <person name="Sun H."/>
            <person name="Tunlid A."/>
            <person name="Henrissat B."/>
            <person name="Grigoriev I.V."/>
            <person name="Hibbett D.S."/>
            <person name="Martin F."/>
        </authorList>
    </citation>
    <scope>NUCLEOTIDE SEQUENCE [LARGE SCALE GENOMIC DNA]</scope>
    <source>
        <strain evidence="3">UH-Slu-Lm8-n1</strain>
    </source>
</reference>
<gene>
    <name evidence="2" type="ORF">CY34DRAFT_435057</name>
</gene>
<organism evidence="2 3">
    <name type="scientific">Suillus luteus UH-Slu-Lm8-n1</name>
    <dbReference type="NCBI Taxonomy" id="930992"/>
    <lineage>
        <taxon>Eukaryota</taxon>
        <taxon>Fungi</taxon>
        <taxon>Dikarya</taxon>
        <taxon>Basidiomycota</taxon>
        <taxon>Agaricomycotina</taxon>
        <taxon>Agaricomycetes</taxon>
        <taxon>Agaricomycetidae</taxon>
        <taxon>Boletales</taxon>
        <taxon>Suillineae</taxon>
        <taxon>Suillaceae</taxon>
        <taxon>Suillus</taxon>
    </lineage>
</organism>
<protein>
    <submittedName>
        <fullName evidence="2">Uncharacterized protein</fullName>
    </submittedName>
</protein>
<reference evidence="2 3" key="1">
    <citation type="submission" date="2014-04" db="EMBL/GenBank/DDBJ databases">
        <authorList>
            <consortium name="DOE Joint Genome Institute"/>
            <person name="Kuo A."/>
            <person name="Ruytinx J."/>
            <person name="Rineau F."/>
            <person name="Colpaert J."/>
            <person name="Kohler A."/>
            <person name="Nagy L.G."/>
            <person name="Floudas D."/>
            <person name="Copeland A."/>
            <person name="Barry K.W."/>
            <person name="Cichocki N."/>
            <person name="Veneault-Fourrey C."/>
            <person name="LaButti K."/>
            <person name="Lindquist E.A."/>
            <person name="Lipzen A."/>
            <person name="Lundell T."/>
            <person name="Morin E."/>
            <person name="Murat C."/>
            <person name="Sun H."/>
            <person name="Tunlid A."/>
            <person name="Henrissat B."/>
            <person name="Grigoriev I.V."/>
            <person name="Hibbett D.S."/>
            <person name="Martin F."/>
            <person name="Nordberg H.P."/>
            <person name="Cantor M.N."/>
            <person name="Hua S.X."/>
        </authorList>
    </citation>
    <scope>NUCLEOTIDE SEQUENCE [LARGE SCALE GENOMIC DNA]</scope>
    <source>
        <strain evidence="2 3">UH-Slu-Lm8-n1</strain>
    </source>
</reference>